<dbReference type="Gene3D" id="3.30.70.141">
    <property type="entry name" value="Nucleoside diphosphate kinase-like domain"/>
    <property type="match status" value="3"/>
</dbReference>
<feature type="compositionally biased region" description="Acidic residues" evidence="2">
    <location>
        <begin position="280"/>
        <end position="303"/>
    </location>
</feature>
<dbReference type="RefSeq" id="XP_034268208.2">
    <property type="nucleotide sequence ID" value="XM_034412317.2"/>
</dbReference>
<dbReference type="CDD" id="cd04416">
    <property type="entry name" value="NDPk_TX"/>
    <property type="match status" value="2"/>
</dbReference>
<evidence type="ECO:0000313" key="6">
    <source>
        <dbReference type="RefSeq" id="XP_060542109.1"/>
    </source>
</evidence>
<dbReference type="InParanoid" id="A0A6P9BBG9"/>
<dbReference type="SUPFAM" id="SSF54919">
    <property type="entry name" value="Nucleoside diphosphate kinase, NDK"/>
    <property type="match status" value="3"/>
</dbReference>
<dbReference type="GO" id="GO:0006241">
    <property type="term" value="P:CTP biosynthetic process"/>
    <property type="evidence" value="ECO:0007669"/>
    <property type="project" value="InterPro"/>
</dbReference>
<dbReference type="InterPro" id="IPR036850">
    <property type="entry name" value="NDK-like_dom_sf"/>
</dbReference>
<dbReference type="Pfam" id="PF00085">
    <property type="entry name" value="Thioredoxin"/>
    <property type="match status" value="1"/>
</dbReference>
<dbReference type="Proteomes" id="UP001652622">
    <property type="component" value="Unplaced"/>
</dbReference>
<feature type="domain" description="Nucleoside diphosphate kinase-like" evidence="3">
    <location>
        <begin position="505"/>
        <end position="643"/>
    </location>
</feature>
<dbReference type="InterPro" id="IPR017937">
    <property type="entry name" value="Thioredoxin_CS"/>
</dbReference>
<name>A0A6P9BBG9_PANGU</name>
<dbReference type="PROSITE" id="PS51374">
    <property type="entry name" value="NDPK_LIKE"/>
    <property type="match status" value="3"/>
</dbReference>
<dbReference type="PROSITE" id="PS00194">
    <property type="entry name" value="THIOREDOXIN_1"/>
    <property type="match status" value="1"/>
</dbReference>
<evidence type="ECO:0000313" key="5">
    <source>
        <dbReference type="RefSeq" id="XP_034268208.2"/>
    </source>
</evidence>
<dbReference type="RefSeq" id="XP_060542109.1">
    <property type="nucleotide sequence ID" value="XM_060686126.1"/>
</dbReference>
<dbReference type="GO" id="GO:0006183">
    <property type="term" value="P:GTP biosynthetic process"/>
    <property type="evidence" value="ECO:0007669"/>
    <property type="project" value="InterPro"/>
</dbReference>
<feature type="domain" description="Nucleoside diphosphate kinase-like" evidence="3">
    <location>
        <begin position="370"/>
        <end position="504"/>
    </location>
</feature>
<dbReference type="AlphaFoldDB" id="A0A6P9BBG9"/>
<evidence type="ECO:0000256" key="2">
    <source>
        <dbReference type="SAM" id="MobiDB-lite"/>
    </source>
</evidence>
<feature type="region of interest" description="Disordered" evidence="2">
    <location>
        <begin position="278"/>
        <end position="306"/>
    </location>
</feature>
<gene>
    <name evidence="5 6" type="primary">NME8</name>
</gene>
<dbReference type="InterPro" id="IPR036249">
    <property type="entry name" value="Thioredoxin-like_sf"/>
</dbReference>
<dbReference type="SMART" id="SM00562">
    <property type="entry name" value="NDK"/>
    <property type="match status" value="2"/>
</dbReference>
<dbReference type="InterPro" id="IPR034907">
    <property type="entry name" value="NDK-like_dom"/>
</dbReference>
<proteinExistence type="inferred from homology"/>
<dbReference type="GO" id="GO:0005929">
    <property type="term" value="C:cilium"/>
    <property type="evidence" value="ECO:0007669"/>
    <property type="project" value="TreeGrafter"/>
</dbReference>
<dbReference type="GO" id="GO:0004550">
    <property type="term" value="F:nucleoside diphosphate kinase activity"/>
    <property type="evidence" value="ECO:0007669"/>
    <property type="project" value="InterPro"/>
</dbReference>
<dbReference type="GO" id="GO:0006228">
    <property type="term" value="P:UTP biosynthetic process"/>
    <property type="evidence" value="ECO:0007669"/>
    <property type="project" value="InterPro"/>
</dbReference>
<dbReference type="GO" id="GO:0003341">
    <property type="term" value="P:cilium movement"/>
    <property type="evidence" value="ECO:0007669"/>
    <property type="project" value="TreeGrafter"/>
</dbReference>
<dbReference type="GeneID" id="117662723"/>
<evidence type="ECO:0000256" key="1">
    <source>
        <dbReference type="PROSITE-ProRule" id="PRU00706"/>
    </source>
</evidence>
<comment type="caution">
    <text evidence="1">Lacks conserved residue(s) required for the propagation of feature annotation.</text>
</comment>
<dbReference type="CDD" id="cd02948">
    <property type="entry name" value="TRX_NDPK"/>
    <property type="match status" value="1"/>
</dbReference>
<dbReference type="Pfam" id="PF00334">
    <property type="entry name" value="NDK"/>
    <property type="match status" value="3"/>
</dbReference>
<keyword evidence="4" id="KW-1185">Reference proteome</keyword>
<evidence type="ECO:0000313" key="4">
    <source>
        <dbReference type="Proteomes" id="UP001652622"/>
    </source>
</evidence>
<dbReference type="KEGG" id="pgut:117662723"/>
<dbReference type="PANTHER" id="PTHR46135">
    <property type="entry name" value="NME/NM23 FAMILY MEMBER 8"/>
    <property type="match status" value="1"/>
</dbReference>
<evidence type="ECO:0000259" key="3">
    <source>
        <dbReference type="SMART" id="SM00562"/>
    </source>
</evidence>
<dbReference type="OrthoDB" id="10263751at2759"/>
<dbReference type="InterPro" id="IPR051766">
    <property type="entry name" value="TXND_domain-containing"/>
</dbReference>
<comment type="similarity">
    <text evidence="1">Belongs to the NDK family.</text>
</comment>
<dbReference type="PANTHER" id="PTHR46135:SF3">
    <property type="entry name" value="NME_NM23 FAMILY MEMBER 8"/>
    <property type="match status" value="1"/>
</dbReference>
<dbReference type="Gene3D" id="3.40.30.10">
    <property type="entry name" value="Glutaredoxin"/>
    <property type="match status" value="1"/>
</dbReference>
<protein>
    <submittedName>
        <fullName evidence="5 6">Thioredoxin domain-containing protein 3</fullName>
    </submittedName>
</protein>
<organism evidence="4 5">
    <name type="scientific">Pantherophis guttatus</name>
    <name type="common">Corn snake</name>
    <name type="synonym">Elaphe guttata</name>
    <dbReference type="NCBI Taxonomy" id="94885"/>
    <lineage>
        <taxon>Eukaryota</taxon>
        <taxon>Metazoa</taxon>
        <taxon>Chordata</taxon>
        <taxon>Craniata</taxon>
        <taxon>Vertebrata</taxon>
        <taxon>Euteleostomi</taxon>
        <taxon>Lepidosauria</taxon>
        <taxon>Squamata</taxon>
        <taxon>Bifurcata</taxon>
        <taxon>Unidentata</taxon>
        <taxon>Episquamata</taxon>
        <taxon>Toxicofera</taxon>
        <taxon>Serpentes</taxon>
        <taxon>Colubroidea</taxon>
        <taxon>Colubridae</taxon>
        <taxon>Colubrinae</taxon>
        <taxon>Pantherophis</taxon>
    </lineage>
</organism>
<sequence>MASKKKEIQLQAVILNQTQWDEMLLNKGLTVVDIYQAWCGPCKAVVNLFRRLKNEYGEDNLLHFAVAEADSVVTLLPFKDKCEPAFVFCLDGKMIDIVRGANGPLLNRKVIELIELERKIVAGEVQRPEIPELMFIEEKELEEEPEEEEVGEEEKCVVVIIKPDAVAEGKVEEIKQLIIEAGSVILAEDKKILTDEQVKNFYESKSEEVKGILRFNFRAVLRNLQSIWLTKLLRFILSWRPSEPDFEDFVSYMLSAPSYILIISERKHGQNMPFLHELEAVEEEDEDEEEEKEGGKEEEEEKEEEMKERGEFLSEAWRKHSVTPVIGLKEMLQNQDLLHHCDIQDRVEETSRQLAFFFSDFSKQRNEKNVERTLALIRPSLLKERRESILNRIVENGFEIAMQKEITLSEEQAREFYREHENQDYFPYILDQMTSGPTLALALVRENAIQKWRDLLGPKIIQEAKEQYPQSLRAEFAIHDSPINQLHGSANTNEATKELQFFFPVENTMALIKPSAFEEKDKIINEVKDAGFLISELREAHISPEIAAQFYQDHEDKPYYNQLVDYMSKGPSMVMVLTKENAVEEWRQLMGPTDPTKAKETHPNSIRAKFATDVLHNAVHGSSNEEHAKKSINFIFGDIDLESLKYKYIYM</sequence>
<accession>A0A6P9BBG9</accession>
<dbReference type="GO" id="GO:1902176">
    <property type="term" value="P:negative regulation of oxidative stress-induced intrinsic apoptotic signaling pathway"/>
    <property type="evidence" value="ECO:0007669"/>
    <property type="project" value="TreeGrafter"/>
</dbReference>
<dbReference type="SUPFAM" id="SSF52833">
    <property type="entry name" value="Thioredoxin-like"/>
    <property type="match status" value="1"/>
</dbReference>
<dbReference type="InterPro" id="IPR013766">
    <property type="entry name" value="Thioredoxin_domain"/>
</dbReference>
<reference evidence="5 6" key="1">
    <citation type="submission" date="2025-05" db="UniProtKB">
        <authorList>
            <consortium name="RefSeq"/>
        </authorList>
    </citation>
    <scope>IDENTIFICATION</scope>
    <source>
        <tissue evidence="5 6">Blood</tissue>
    </source>
</reference>